<protein>
    <submittedName>
        <fullName evidence="1">Uncharacterized protein</fullName>
    </submittedName>
</protein>
<evidence type="ECO:0000313" key="1">
    <source>
        <dbReference type="EMBL" id="PXY18998.1"/>
    </source>
</evidence>
<proteinExistence type="predicted"/>
<dbReference type="RefSeq" id="WP_112284926.1">
    <property type="nucleotide sequence ID" value="NZ_MASW01000007.1"/>
</dbReference>
<accession>A0A2V4AGC5</accession>
<sequence>MTPERIAALVARWVRLYTRGVPTPIAQRRIEEIDADLRDHLAHERTHGTGERRIALSILSRMIRGVAADAAWRGRHAGAAAGRPTAPEDAMTTHRTTYRSAVGVAVAAAFLLVWLSLGVGVIGKDGDRANLMYAGVLAVGIIGAVIARRRPHGMARALLATAAAQAVVAVIALAAGLGRPWSGPSEIVLLNGFFVALFAGSALLFRHAARSQPPRDTAAG</sequence>
<dbReference type="Proteomes" id="UP000249915">
    <property type="component" value="Unassembled WGS sequence"/>
</dbReference>
<dbReference type="EMBL" id="MASW01000007">
    <property type="protein sequence ID" value="PXY18998.1"/>
    <property type="molecule type" value="Genomic_DNA"/>
</dbReference>
<organism evidence="1 2">
    <name type="scientific">Prauserella muralis</name>
    <dbReference type="NCBI Taxonomy" id="588067"/>
    <lineage>
        <taxon>Bacteria</taxon>
        <taxon>Bacillati</taxon>
        <taxon>Actinomycetota</taxon>
        <taxon>Actinomycetes</taxon>
        <taxon>Pseudonocardiales</taxon>
        <taxon>Pseudonocardiaceae</taxon>
        <taxon>Prauserella</taxon>
    </lineage>
</organism>
<keyword evidence="2" id="KW-1185">Reference proteome</keyword>
<comment type="caution">
    <text evidence="1">The sequence shown here is derived from an EMBL/GenBank/DDBJ whole genome shotgun (WGS) entry which is preliminary data.</text>
</comment>
<evidence type="ECO:0000313" key="2">
    <source>
        <dbReference type="Proteomes" id="UP000249915"/>
    </source>
</evidence>
<gene>
    <name evidence="1" type="ORF">BAY60_29715</name>
</gene>
<reference evidence="1 2" key="1">
    <citation type="submission" date="2016-07" db="EMBL/GenBank/DDBJ databases">
        <title>Draft genome sequence of Prauserella muralis DSM 45305, isolated from a mould-covered wall in an indoor environment.</title>
        <authorList>
            <person name="Ruckert C."/>
            <person name="Albersmeier A."/>
            <person name="Jiang C.-L."/>
            <person name="Jiang Y."/>
            <person name="Kalinowski J."/>
            <person name="Schneider O."/>
            <person name="Winkler A."/>
            <person name="Zotchev S.B."/>
        </authorList>
    </citation>
    <scope>NUCLEOTIDE SEQUENCE [LARGE SCALE GENOMIC DNA]</scope>
    <source>
        <strain evidence="1 2">DSM 45305</strain>
    </source>
</reference>
<dbReference type="OrthoDB" id="5188921at2"/>
<dbReference type="AlphaFoldDB" id="A0A2V4AGC5"/>
<name>A0A2V4AGC5_9PSEU</name>